<evidence type="ECO:0000313" key="2">
    <source>
        <dbReference type="Proteomes" id="UP000243006"/>
    </source>
</evidence>
<organism evidence="1 2">
    <name type="scientific">Trichinella nativa</name>
    <dbReference type="NCBI Taxonomy" id="6335"/>
    <lineage>
        <taxon>Eukaryota</taxon>
        <taxon>Metazoa</taxon>
        <taxon>Ecdysozoa</taxon>
        <taxon>Nematoda</taxon>
        <taxon>Enoplea</taxon>
        <taxon>Dorylaimia</taxon>
        <taxon>Trichinellida</taxon>
        <taxon>Trichinellidae</taxon>
        <taxon>Trichinella</taxon>
    </lineage>
</organism>
<accession>A0A1Y3EEQ9</accession>
<dbReference type="Proteomes" id="UP000243006">
    <property type="component" value="Unassembled WGS sequence"/>
</dbReference>
<proteinExistence type="predicted"/>
<dbReference type="AlphaFoldDB" id="A0A1Y3EEQ9"/>
<sequence length="40" mass="4284">MAVLISKIISTSKKKWLSLRKYSTDGGSSENCAASSQHAV</sequence>
<evidence type="ECO:0000313" key="1">
    <source>
        <dbReference type="EMBL" id="OUC43455.1"/>
    </source>
</evidence>
<dbReference type="EMBL" id="LVZM01014794">
    <property type="protein sequence ID" value="OUC43455.1"/>
    <property type="molecule type" value="Genomic_DNA"/>
</dbReference>
<comment type="caution">
    <text evidence="1">The sequence shown here is derived from an EMBL/GenBank/DDBJ whole genome shotgun (WGS) entry which is preliminary data.</text>
</comment>
<feature type="non-terminal residue" evidence="1">
    <location>
        <position position="40"/>
    </location>
</feature>
<gene>
    <name evidence="1" type="ORF">D917_09761</name>
</gene>
<reference evidence="1 2" key="1">
    <citation type="submission" date="2015-04" db="EMBL/GenBank/DDBJ databases">
        <title>Draft genome of the roundworm Trichinella nativa.</title>
        <authorList>
            <person name="Mitreva M."/>
        </authorList>
    </citation>
    <scope>NUCLEOTIDE SEQUENCE [LARGE SCALE GENOMIC DNA]</scope>
    <source>
        <strain evidence="1 2">ISS45</strain>
    </source>
</reference>
<protein>
    <submittedName>
        <fullName evidence="1">Uncharacterized protein</fullName>
    </submittedName>
</protein>
<name>A0A1Y3EEQ9_9BILA</name>